<evidence type="ECO:0000313" key="3">
    <source>
        <dbReference type="Proteomes" id="UP001595766"/>
    </source>
</evidence>
<feature type="transmembrane region" description="Helical" evidence="1">
    <location>
        <begin position="94"/>
        <end position="116"/>
    </location>
</feature>
<sequence>MNLPKNLKINPLLLGILMVLLFYSPYLWLGQDSVWYANDYLELVVHWYKLLIDSGSMFHPNDTGIAGMLGILPRGSYASEFSLMTWIFYSLDTFHAVLFNKLLIHLIAYLAAYYFLISLTKDIIRGPVYLYALFWACSPFWPEAGIGLAFVPVLFVMFYKLAQGEILRLSHIFLLIFYCFYSSVHLNGIFVLAVIGLVGSYDLMIRKHFRTSYWLALTLLFIAYLGSNYRLFDIYYFQRDWFVPHRVEFDIYSFGRYHDAFWSKLIQILFMGQVHAMYISPLVYVSLMGYMMYLLRQEGRQAWKRHRLMIGLFLGIHVVALLAALFTYLPLVERISLVLKINQFSFERFYFLIYPCMLFLFVLMLDQLSHLGKKYSKQVAYVLGISVLSYNFFILDDNVKNQLIKPMLVIGEKYPTYRQFFAEEQFAEIKAFLVEDRAGEVKYRVGSIGMHPAIASYNGLQAIDGYTSNYPLAYKHFLYEVLEQELGLPDKENWLYWHFQGWGNKAYLFNHTLGDDFMRFKWRESLEIKDPKYNFEKLQSLGCKYILSAVPVIHPQLNLKKVFTHTNSAWDVHVYEVVLFKEQI</sequence>
<dbReference type="EMBL" id="JBHSAV010000059">
    <property type="protein sequence ID" value="MFC3977743.1"/>
    <property type="molecule type" value="Genomic_DNA"/>
</dbReference>
<feature type="transmembrane region" description="Helical" evidence="1">
    <location>
        <begin position="378"/>
        <end position="395"/>
    </location>
</feature>
<feature type="transmembrane region" description="Helical" evidence="1">
    <location>
        <begin position="12"/>
        <end position="29"/>
    </location>
</feature>
<dbReference type="RefSeq" id="WP_241294679.1">
    <property type="nucleotide sequence ID" value="NZ_JAKZGR010000007.1"/>
</dbReference>
<keyword evidence="1" id="KW-0812">Transmembrane</keyword>
<reference evidence="3" key="1">
    <citation type="journal article" date="2019" name="Int. J. Syst. Evol. Microbiol.">
        <title>The Global Catalogue of Microorganisms (GCM) 10K type strain sequencing project: providing services to taxonomists for standard genome sequencing and annotation.</title>
        <authorList>
            <consortium name="The Broad Institute Genomics Platform"/>
            <consortium name="The Broad Institute Genome Sequencing Center for Infectious Disease"/>
            <person name="Wu L."/>
            <person name="Ma J."/>
        </authorList>
    </citation>
    <scope>NUCLEOTIDE SEQUENCE [LARGE SCALE GENOMIC DNA]</scope>
    <source>
        <strain evidence="3">CECT 8551</strain>
    </source>
</reference>
<evidence type="ECO:0000313" key="2">
    <source>
        <dbReference type="EMBL" id="MFC3977743.1"/>
    </source>
</evidence>
<feature type="transmembrane region" description="Helical" evidence="1">
    <location>
        <begin position="265"/>
        <end position="287"/>
    </location>
</feature>
<gene>
    <name evidence="2" type="ORF">ACFOUP_15250</name>
</gene>
<feature type="transmembrane region" description="Helical" evidence="1">
    <location>
        <begin position="128"/>
        <end position="159"/>
    </location>
</feature>
<keyword evidence="1" id="KW-0472">Membrane</keyword>
<dbReference type="Pfam" id="PF19510">
    <property type="entry name" value="DUF6044"/>
    <property type="match status" value="1"/>
</dbReference>
<name>A0ABV8EN55_9BACT</name>
<dbReference type="Proteomes" id="UP001595766">
    <property type="component" value="Unassembled WGS sequence"/>
</dbReference>
<feature type="transmembrane region" description="Helical" evidence="1">
    <location>
        <begin position="349"/>
        <end position="366"/>
    </location>
</feature>
<keyword evidence="1" id="KW-1133">Transmembrane helix</keyword>
<feature type="transmembrane region" description="Helical" evidence="1">
    <location>
        <begin position="171"/>
        <end position="201"/>
    </location>
</feature>
<organism evidence="2 3">
    <name type="scientific">Belliella kenyensis</name>
    <dbReference type="NCBI Taxonomy" id="1472724"/>
    <lineage>
        <taxon>Bacteria</taxon>
        <taxon>Pseudomonadati</taxon>
        <taxon>Bacteroidota</taxon>
        <taxon>Cytophagia</taxon>
        <taxon>Cytophagales</taxon>
        <taxon>Cyclobacteriaceae</taxon>
        <taxon>Belliella</taxon>
    </lineage>
</organism>
<feature type="transmembrane region" description="Helical" evidence="1">
    <location>
        <begin position="308"/>
        <end position="329"/>
    </location>
</feature>
<keyword evidence="3" id="KW-1185">Reference proteome</keyword>
<dbReference type="InterPro" id="IPR046107">
    <property type="entry name" value="DUF6044"/>
</dbReference>
<proteinExistence type="predicted"/>
<accession>A0ABV8EN55</accession>
<protein>
    <submittedName>
        <fullName evidence="2">DUF6044 family protein</fullName>
    </submittedName>
</protein>
<comment type="caution">
    <text evidence="2">The sequence shown here is derived from an EMBL/GenBank/DDBJ whole genome shotgun (WGS) entry which is preliminary data.</text>
</comment>
<evidence type="ECO:0000256" key="1">
    <source>
        <dbReference type="SAM" id="Phobius"/>
    </source>
</evidence>
<feature type="transmembrane region" description="Helical" evidence="1">
    <location>
        <begin position="213"/>
        <end position="232"/>
    </location>
</feature>